<evidence type="ECO:0000259" key="5">
    <source>
        <dbReference type="Pfam" id="PF03668"/>
    </source>
</evidence>
<accession>A0A316FFU1</accession>
<evidence type="ECO:0000256" key="3">
    <source>
        <dbReference type="ARBA" id="ARBA00023134"/>
    </source>
</evidence>
<dbReference type="InterPro" id="IPR053930">
    <property type="entry name" value="RapZ-like_N"/>
</dbReference>
<protein>
    <submittedName>
        <fullName evidence="7">UPF0042 nucleotide-binding protein</fullName>
    </submittedName>
</protein>
<proteinExistence type="inferred from homology"/>
<comment type="caution">
    <text evidence="7">The sequence shown here is derived from an EMBL/GenBank/DDBJ whole genome shotgun (WGS) entry which is preliminary data.</text>
</comment>
<feature type="domain" description="RapZ-like N-terminal" evidence="5">
    <location>
        <begin position="1"/>
        <end position="155"/>
    </location>
</feature>
<dbReference type="SUPFAM" id="SSF52540">
    <property type="entry name" value="P-loop containing nucleoside triphosphate hydrolases"/>
    <property type="match status" value="1"/>
</dbReference>
<dbReference type="AlphaFoldDB" id="A0A316FFU1"/>
<organism evidence="7 8">
    <name type="scientific">Pleionea mediterranea</name>
    <dbReference type="NCBI Taxonomy" id="523701"/>
    <lineage>
        <taxon>Bacteria</taxon>
        <taxon>Pseudomonadati</taxon>
        <taxon>Pseudomonadota</taxon>
        <taxon>Gammaproteobacteria</taxon>
        <taxon>Oceanospirillales</taxon>
        <taxon>Pleioneaceae</taxon>
        <taxon>Pleionea</taxon>
    </lineage>
</organism>
<dbReference type="OrthoDB" id="9784461at2"/>
<evidence type="ECO:0000259" key="6">
    <source>
        <dbReference type="Pfam" id="PF22740"/>
    </source>
</evidence>
<name>A0A316FFU1_9GAMM</name>
<dbReference type="NCBIfam" id="NF003828">
    <property type="entry name" value="PRK05416.1"/>
    <property type="match status" value="1"/>
</dbReference>
<dbReference type="Gene3D" id="3.40.50.300">
    <property type="entry name" value="P-loop containing nucleotide triphosphate hydrolases"/>
    <property type="match status" value="1"/>
</dbReference>
<dbReference type="Pfam" id="PF03668">
    <property type="entry name" value="RapZ-like_N"/>
    <property type="match status" value="1"/>
</dbReference>
<evidence type="ECO:0000313" key="7">
    <source>
        <dbReference type="EMBL" id="PWK47801.1"/>
    </source>
</evidence>
<dbReference type="RefSeq" id="WP_109764343.1">
    <property type="nucleotide sequence ID" value="NZ_QGGU01000010.1"/>
</dbReference>
<keyword evidence="3 4" id="KW-0342">GTP-binding</keyword>
<keyword evidence="1 4" id="KW-0547">Nucleotide-binding</keyword>
<sequence>MKRVILSGRSGSGKTVALRALEDQGFYCVDNIPLSLIPQLVDTVEVQHQDLALGVDARSFPKDLENFSEILQNIRQTGKDFQVIYIDADDATLLKRFSETRRRHPLTQNGFSLKEAIMQERDLLEPVALASDLIIDTTSMTPYALRDFVRERVLAQHKATMDVMFESFGYKNGIPTEADYVFDVRCLPNPYWDPELKEYNGTQQPIIDFLENQPLVLELFWQLKVFLHTWLPRFEQDNRSYMTIAIGCTGGHHRSVYMAEKLTEYFKQERPNTKVRHRDLNH</sequence>
<dbReference type="GO" id="GO:0005524">
    <property type="term" value="F:ATP binding"/>
    <property type="evidence" value="ECO:0007669"/>
    <property type="project" value="UniProtKB-UniRule"/>
</dbReference>
<dbReference type="EMBL" id="QGGU01000010">
    <property type="protein sequence ID" value="PWK47801.1"/>
    <property type="molecule type" value="Genomic_DNA"/>
</dbReference>
<dbReference type="InterPro" id="IPR005337">
    <property type="entry name" value="RapZ-like"/>
</dbReference>
<dbReference type="InterPro" id="IPR053931">
    <property type="entry name" value="RapZ_C"/>
</dbReference>
<feature type="binding site" evidence="4">
    <location>
        <begin position="8"/>
        <end position="15"/>
    </location>
    <ligand>
        <name>ATP</name>
        <dbReference type="ChEBI" id="CHEBI:30616"/>
    </ligand>
</feature>
<evidence type="ECO:0000256" key="1">
    <source>
        <dbReference type="ARBA" id="ARBA00022741"/>
    </source>
</evidence>
<dbReference type="PIRSF" id="PIRSF005052">
    <property type="entry name" value="P-loopkin"/>
    <property type="match status" value="1"/>
</dbReference>
<dbReference type="Proteomes" id="UP000245790">
    <property type="component" value="Unassembled WGS sequence"/>
</dbReference>
<dbReference type="GO" id="GO:0005525">
    <property type="term" value="F:GTP binding"/>
    <property type="evidence" value="ECO:0007669"/>
    <property type="project" value="UniProtKB-UniRule"/>
</dbReference>
<dbReference type="Pfam" id="PF22740">
    <property type="entry name" value="PapZ_C"/>
    <property type="match status" value="1"/>
</dbReference>
<evidence type="ECO:0000256" key="2">
    <source>
        <dbReference type="ARBA" id="ARBA00022840"/>
    </source>
</evidence>
<feature type="binding site" evidence="4">
    <location>
        <begin position="56"/>
        <end position="59"/>
    </location>
    <ligand>
        <name>GTP</name>
        <dbReference type="ChEBI" id="CHEBI:37565"/>
    </ligand>
</feature>
<keyword evidence="8" id="KW-1185">Reference proteome</keyword>
<feature type="domain" description="RapZ C-terminal" evidence="6">
    <location>
        <begin position="161"/>
        <end position="280"/>
    </location>
</feature>
<dbReference type="PANTHER" id="PTHR30448:SF0">
    <property type="entry name" value="RNASE ADAPTER PROTEIN RAPZ"/>
    <property type="match status" value="1"/>
</dbReference>
<dbReference type="PANTHER" id="PTHR30448">
    <property type="entry name" value="RNASE ADAPTER PROTEIN RAPZ"/>
    <property type="match status" value="1"/>
</dbReference>
<evidence type="ECO:0000313" key="8">
    <source>
        <dbReference type="Proteomes" id="UP000245790"/>
    </source>
</evidence>
<dbReference type="InterPro" id="IPR027417">
    <property type="entry name" value="P-loop_NTPase"/>
</dbReference>
<evidence type="ECO:0000256" key="4">
    <source>
        <dbReference type="HAMAP-Rule" id="MF_00636"/>
    </source>
</evidence>
<reference evidence="7 8" key="1">
    <citation type="submission" date="2018-05" db="EMBL/GenBank/DDBJ databases">
        <title>Genomic Encyclopedia of Type Strains, Phase IV (KMG-IV): sequencing the most valuable type-strain genomes for metagenomic binning, comparative biology and taxonomic classification.</title>
        <authorList>
            <person name="Goeker M."/>
        </authorList>
    </citation>
    <scope>NUCLEOTIDE SEQUENCE [LARGE SCALE GENOMIC DNA]</scope>
    <source>
        <strain evidence="7 8">DSM 25350</strain>
    </source>
</reference>
<gene>
    <name evidence="7" type="ORF">C8D97_11013</name>
</gene>
<dbReference type="HAMAP" id="MF_00636">
    <property type="entry name" value="RapZ_like"/>
    <property type="match status" value="1"/>
</dbReference>
<keyword evidence="2 4" id="KW-0067">ATP-binding</keyword>